<feature type="region of interest" description="Disordered" evidence="2">
    <location>
        <begin position="185"/>
        <end position="224"/>
    </location>
</feature>
<reference evidence="3" key="3">
    <citation type="submission" date="2025-09" db="UniProtKB">
        <authorList>
            <consortium name="Ensembl"/>
        </authorList>
    </citation>
    <scope>IDENTIFICATION</scope>
</reference>
<dbReference type="GO" id="GO:0005813">
    <property type="term" value="C:centrosome"/>
    <property type="evidence" value="ECO:0007669"/>
    <property type="project" value="InterPro"/>
</dbReference>
<feature type="region of interest" description="Disordered" evidence="2">
    <location>
        <begin position="998"/>
        <end position="1140"/>
    </location>
</feature>
<proteinExistence type="predicted"/>
<feature type="compositionally biased region" description="Basic and acidic residues" evidence="2">
    <location>
        <begin position="704"/>
        <end position="772"/>
    </location>
</feature>
<feature type="region of interest" description="Disordered" evidence="2">
    <location>
        <begin position="462"/>
        <end position="508"/>
    </location>
</feature>
<reference evidence="3 4" key="1">
    <citation type="submission" date="2021-04" db="EMBL/GenBank/DDBJ databases">
        <authorList>
            <consortium name="Wellcome Sanger Institute Data Sharing"/>
        </authorList>
    </citation>
    <scope>NUCLEOTIDE SEQUENCE [LARGE SCALE GENOMIC DNA]</scope>
</reference>
<evidence type="ECO:0008006" key="5">
    <source>
        <dbReference type="Google" id="ProtNLM"/>
    </source>
</evidence>
<feature type="compositionally biased region" description="Polar residues" evidence="2">
    <location>
        <begin position="465"/>
        <end position="477"/>
    </location>
</feature>
<dbReference type="GeneTree" id="ENSGT00390000015084"/>
<feature type="region of interest" description="Disordered" evidence="2">
    <location>
        <begin position="142"/>
        <end position="173"/>
    </location>
</feature>
<dbReference type="RefSeq" id="XP_026214375.1">
    <property type="nucleotide sequence ID" value="XM_026358590.1"/>
</dbReference>
<feature type="compositionally biased region" description="Basic residues" evidence="2">
    <location>
        <begin position="780"/>
        <end position="789"/>
    </location>
</feature>
<dbReference type="GO" id="GO:0005874">
    <property type="term" value="C:microtubule"/>
    <property type="evidence" value="ECO:0007669"/>
    <property type="project" value="InterPro"/>
</dbReference>
<protein>
    <recommendedName>
        <fullName evidence="5">Centrosome and spindle pole associated protein 1a</fullName>
    </recommendedName>
</protein>
<evidence type="ECO:0000313" key="3">
    <source>
        <dbReference type="Ensembl" id="ENSATEP00000078225.1"/>
    </source>
</evidence>
<feature type="compositionally biased region" description="Basic and acidic residues" evidence="2">
    <location>
        <begin position="1041"/>
        <end position="1071"/>
    </location>
</feature>
<dbReference type="PANTHER" id="PTHR21616:SF2">
    <property type="entry name" value="CENTROSOME AND SPINDLE POLE-ASSOCIATED PROTEIN 1"/>
    <property type="match status" value="1"/>
</dbReference>
<dbReference type="PANTHER" id="PTHR21616">
    <property type="entry name" value="CENTROSOME SPINDLE POLE ASSOCIATED PROTEIN"/>
    <property type="match status" value="1"/>
</dbReference>
<organism evidence="3 4">
    <name type="scientific">Anabas testudineus</name>
    <name type="common">Climbing perch</name>
    <name type="synonym">Anthias testudineus</name>
    <dbReference type="NCBI Taxonomy" id="64144"/>
    <lineage>
        <taxon>Eukaryota</taxon>
        <taxon>Metazoa</taxon>
        <taxon>Chordata</taxon>
        <taxon>Craniata</taxon>
        <taxon>Vertebrata</taxon>
        <taxon>Euteleostomi</taxon>
        <taxon>Actinopterygii</taxon>
        <taxon>Neopterygii</taxon>
        <taxon>Teleostei</taxon>
        <taxon>Neoteleostei</taxon>
        <taxon>Acanthomorphata</taxon>
        <taxon>Anabantaria</taxon>
        <taxon>Anabantiformes</taxon>
        <taxon>Anabantoidei</taxon>
        <taxon>Anabantidae</taxon>
        <taxon>Anabas</taxon>
    </lineage>
</organism>
<evidence type="ECO:0000256" key="2">
    <source>
        <dbReference type="SAM" id="MobiDB-lite"/>
    </source>
</evidence>
<feature type="region of interest" description="Disordered" evidence="2">
    <location>
        <begin position="944"/>
        <end position="975"/>
    </location>
</feature>
<dbReference type="GeneID" id="113161078"/>
<feature type="compositionally biased region" description="Basic and acidic residues" evidence="2">
    <location>
        <begin position="1127"/>
        <end position="1140"/>
    </location>
</feature>
<feature type="compositionally biased region" description="Basic and acidic residues" evidence="2">
    <location>
        <begin position="143"/>
        <end position="156"/>
    </location>
</feature>
<dbReference type="GO" id="GO:0000922">
    <property type="term" value="C:spindle pole"/>
    <property type="evidence" value="ECO:0007669"/>
    <property type="project" value="InterPro"/>
</dbReference>
<feature type="coiled-coil region" evidence="1">
    <location>
        <begin position="259"/>
        <end position="290"/>
    </location>
</feature>
<dbReference type="GO" id="GO:0032467">
    <property type="term" value="P:positive regulation of cytokinesis"/>
    <property type="evidence" value="ECO:0007669"/>
    <property type="project" value="InterPro"/>
</dbReference>
<reference evidence="3" key="2">
    <citation type="submission" date="2025-08" db="UniProtKB">
        <authorList>
            <consortium name="Ensembl"/>
        </authorList>
    </citation>
    <scope>IDENTIFICATION</scope>
</reference>
<feature type="region of interest" description="Disordered" evidence="2">
    <location>
        <begin position="37"/>
        <end position="61"/>
    </location>
</feature>
<evidence type="ECO:0000256" key="1">
    <source>
        <dbReference type="SAM" id="Coils"/>
    </source>
</evidence>
<feature type="compositionally biased region" description="Basic and acidic residues" evidence="2">
    <location>
        <begin position="203"/>
        <end position="224"/>
    </location>
</feature>
<feature type="compositionally biased region" description="Polar residues" evidence="2">
    <location>
        <begin position="795"/>
        <end position="813"/>
    </location>
</feature>
<dbReference type="AlphaFoldDB" id="A0AAQ6ILF4"/>
<keyword evidence="1" id="KW-0175">Coiled coil</keyword>
<evidence type="ECO:0000313" key="4">
    <source>
        <dbReference type="Proteomes" id="UP000265040"/>
    </source>
</evidence>
<feature type="compositionally biased region" description="Polar residues" evidence="2">
    <location>
        <begin position="485"/>
        <end position="496"/>
    </location>
</feature>
<keyword evidence="4" id="KW-1185">Reference proteome</keyword>
<dbReference type="Proteomes" id="UP000265040">
    <property type="component" value="Chromosome 10"/>
</dbReference>
<feature type="region of interest" description="Disordered" evidence="2">
    <location>
        <begin position="704"/>
        <end position="830"/>
    </location>
</feature>
<feature type="compositionally biased region" description="Polar residues" evidence="2">
    <location>
        <begin position="1101"/>
        <end position="1111"/>
    </location>
</feature>
<name>A0AAQ6ILF4_ANATE</name>
<feature type="compositionally biased region" description="Polar residues" evidence="2">
    <location>
        <begin position="948"/>
        <end position="958"/>
    </location>
</feature>
<dbReference type="Ensembl" id="ENSATET00000081516.1">
    <property type="protein sequence ID" value="ENSATEP00000078225.1"/>
    <property type="gene ID" value="ENSATEG00000032083.1"/>
</dbReference>
<feature type="coiled-coil region" evidence="1">
    <location>
        <begin position="510"/>
        <end position="544"/>
    </location>
</feature>
<sequence length="1140" mass="131436">MEMDDELANFIRERKARVAEDKASLEQDPPYMEIKAKPHRTYGSTVKENIPPKPFTQAKEESYSVGLPLGVEYERKKQRLRHELRMDYRRYMAQKKHFEPADSGPLIHLDNRRFVKQHLLEDQTGILSKQWPTSVRDAATLTEDNRSMHRDLRLAEVKTPSPEEEEEHSSLAMRQRDRLGRLVDQESEDEELELREGRRGRRTRVEVSYEKRQSSKTDSGEKRDNLVGVAREGRRLRARTRNEDAEFATGLIIGAADTDETLQRRKERYRQELQEQIAEQHRNRKREKDLELKVAATGAIDPEKQPDRIRQFGLSRRKDQQFLEPLATGESELSSRVLPNNRKIGVRERETPPPEQPHVAFQSPLLEYSSALGLGVGGGLSPNSQPAGPTFPRTMDTPRLPLFPPHPPSTLGEAFRSSYAEPHHYYTTRNLLDPNVACYGHLSVPAAGLPMPYWNVPPGGAVASQLDNHSPHSQHSGGSFPEPQMQPNSEAATFDSQARVFPSERVKSSKDRILNYREALKHQIQEQQERRRLEREETERYEAQLEADMKNHQPWGRGGGGAPLRDSTGNLIADLNQMHKLNEEAYINPEQWQRRATAAITAHRAEHSDPNERVSGPVAECSIHDSSDRLSGFTHVHTPQFARGSVFANQPTQQQLQEQDKYKTYLKQQIEEKMRKKAEERERIRLEEEKEEKRLAEQRARIQREYEEEQEKKKRKEVEQKAKNEELIQLAEQRKKEAERKKKEEEEKESAALRRQYERERQARVEEVHREPSPPIPTLQKKHGLHQRTPRPPTVDSQHSTAPLSERSLSGLQSPPVPARRNQLRAAGDKHDVFSELSALRRQLRSEQRRLEGRLQHGDWEELESPLSDRHRERPLVDVFDMARLRLQAPVRRPSSRNLEPRNLLRIHDSLQLKYTDAESRLGFREAPKVEEADVSSRRRWDYREPYHQSSSQRSTVQDDYFDLPPPPQLHDDLRSMTGEFARGSLLESESAFINPLGDAFPAPHASELEKTSQLSARERRRLAKQSERPQGRAASSHYTGYREERSSHTGDRLQLEAEPRGQGRGRDRTGRLRALSHRGNTAGPGDLSDDDTSPPRFSLHNLNHQSSLETVATDPWMRPGTSDALKSLDRPSRRERLAT</sequence>
<dbReference type="InterPro" id="IPR026708">
    <property type="entry name" value="CSPP1"/>
</dbReference>
<accession>A0AAQ6ILF4</accession>